<sequence>MILTPTMIADSILAPAYWPDWRDASDYGYLSYNYPDKWAWEYLRRNQDYIAAFSAFVPVWQECCGKGEYPISNLPLSPAVTELSNQICRRFHLSPHGGPRNPDSLIEPMFADEYVPHVEVLASWHDGKKLDHQIGPPASAHCVDVRIVADRPLGEQIERIKAIYANLTVGLKRPSAQRPQPAKNILYLRCYDAQTTGAEYRQIAETLYPSEGGDTTSIERVKKHIRKAKALVNGGYMTFVWRRWS</sequence>
<feature type="domain" description="T6SS Transcription factor RovC-like DNA binding" evidence="1">
    <location>
        <begin position="175"/>
        <end position="238"/>
    </location>
</feature>
<organism evidence="3 4">
    <name type="scientific">Magnetospirillum sulfuroxidans</name>
    <dbReference type="NCBI Taxonomy" id="611300"/>
    <lineage>
        <taxon>Bacteria</taxon>
        <taxon>Pseudomonadati</taxon>
        <taxon>Pseudomonadota</taxon>
        <taxon>Alphaproteobacteria</taxon>
        <taxon>Rhodospirillales</taxon>
        <taxon>Rhodospirillaceae</taxon>
        <taxon>Magnetospirillum</taxon>
    </lineage>
</organism>
<accession>A0ABS5IHB1</accession>
<dbReference type="Pfam" id="PF20109">
    <property type="entry name" value="Trans_reg_dom"/>
    <property type="match status" value="1"/>
</dbReference>
<evidence type="ECO:0000313" key="3">
    <source>
        <dbReference type="EMBL" id="MBR9973805.1"/>
    </source>
</evidence>
<reference evidence="3 4" key="1">
    <citation type="submission" date="2021-04" db="EMBL/GenBank/DDBJ databases">
        <title>Magnetospirillum sulfuroxidans sp. nov., a facultative chemolithoautotrophic sulfur-oxidizing alphaproteobacterium isolated from freshwater sediment and proposals for Paramagetospirillum gen. nov., and Magnetospirillaceae fam. nov.</title>
        <authorList>
            <person name="Koziaeva V."/>
            <person name="Geelhoed J.S."/>
            <person name="Sorokin D.Y."/>
            <person name="Grouzdev D.S."/>
        </authorList>
    </citation>
    <scope>NUCLEOTIDE SEQUENCE [LARGE SCALE GENOMIC DNA]</scope>
    <source>
        <strain evidence="3 4">J10</strain>
    </source>
</reference>
<name>A0ABS5IHB1_9PROT</name>
<dbReference type="Proteomes" id="UP000680714">
    <property type="component" value="Unassembled WGS sequence"/>
</dbReference>
<dbReference type="RefSeq" id="WP_211551883.1">
    <property type="nucleotide sequence ID" value="NZ_JAGTUF010000032.1"/>
</dbReference>
<evidence type="ECO:0000313" key="4">
    <source>
        <dbReference type="Proteomes" id="UP000680714"/>
    </source>
</evidence>
<protein>
    <submittedName>
        <fullName evidence="3">DUF2285 domain-containing protein</fullName>
    </submittedName>
</protein>
<feature type="domain" description="Transcriptional regulator-like" evidence="2">
    <location>
        <begin position="20"/>
        <end position="55"/>
    </location>
</feature>
<proteinExistence type="predicted"/>
<evidence type="ECO:0000259" key="1">
    <source>
        <dbReference type="Pfam" id="PF10074"/>
    </source>
</evidence>
<evidence type="ECO:0000259" key="2">
    <source>
        <dbReference type="Pfam" id="PF20109"/>
    </source>
</evidence>
<keyword evidence="4" id="KW-1185">Reference proteome</keyword>
<comment type="caution">
    <text evidence="3">The sequence shown here is derived from an EMBL/GenBank/DDBJ whole genome shotgun (WGS) entry which is preliminary data.</text>
</comment>
<dbReference type="Pfam" id="PF10074">
    <property type="entry name" value="RovC_DNA-bd"/>
    <property type="match status" value="1"/>
</dbReference>
<dbReference type="InterPro" id="IPR045465">
    <property type="entry name" value="Trans_reg_dom"/>
</dbReference>
<dbReference type="InterPro" id="IPR018754">
    <property type="entry name" value="RovC-like_DNA-bd"/>
</dbReference>
<dbReference type="EMBL" id="JAGTUF010000032">
    <property type="protein sequence ID" value="MBR9973805.1"/>
    <property type="molecule type" value="Genomic_DNA"/>
</dbReference>
<gene>
    <name evidence="3" type="ORF">KEC16_18925</name>
</gene>